<dbReference type="EMBL" id="JAKLWS010000019">
    <property type="protein sequence ID" value="MCG2589674.1"/>
    <property type="molecule type" value="Genomic_DNA"/>
</dbReference>
<evidence type="ECO:0000313" key="2">
    <source>
        <dbReference type="Proteomes" id="UP001165366"/>
    </source>
</evidence>
<proteinExistence type="predicted"/>
<accession>A0ABS9KFP1</accession>
<keyword evidence="2" id="KW-1185">Reference proteome</keyword>
<sequence length="134" mass="15912">MRKRGMIVLLLLISCTLSIYLLYISDPTPVYHLESPRQIDSLITESFREFDIPNGQVRTQNIRIDSTFTRKRFTVEVPPTFSKTSFHYRLHQRLWPYSAETIGRVEFPDKDLHLHVQYNQTILRTIYLYSESSD</sequence>
<reference evidence="1" key="1">
    <citation type="submission" date="2022-01" db="EMBL/GenBank/DDBJ databases">
        <authorList>
            <person name="Wang Y."/>
        </authorList>
    </citation>
    <scope>NUCLEOTIDE SEQUENCE</scope>
    <source>
        <strain evidence="1">WB101</strain>
    </source>
</reference>
<comment type="caution">
    <text evidence="1">The sequence shown here is derived from an EMBL/GenBank/DDBJ whole genome shotgun (WGS) entry which is preliminary data.</text>
</comment>
<dbReference type="RefSeq" id="WP_237855034.1">
    <property type="nucleotide sequence ID" value="NZ_JAKLWS010000019.1"/>
</dbReference>
<gene>
    <name evidence="1" type="ORF">L6773_13930</name>
</gene>
<protein>
    <submittedName>
        <fullName evidence="1">Uncharacterized protein</fullName>
    </submittedName>
</protein>
<dbReference type="PROSITE" id="PS51257">
    <property type="entry name" value="PROKAR_LIPOPROTEIN"/>
    <property type="match status" value="1"/>
</dbReference>
<dbReference type="Proteomes" id="UP001165366">
    <property type="component" value="Unassembled WGS sequence"/>
</dbReference>
<reference evidence="1" key="2">
    <citation type="submission" date="2024-05" db="EMBL/GenBank/DDBJ databases">
        <title>Rhodohalobacter halophilus gen. nov., sp. nov., a moderately halophilic member of the family Balneolaceae.</title>
        <authorList>
            <person name="Xia J."/>
        </authorList>
    </citation>
    <scope>NUCLEOTIDE SEQUENCE</scope>
    <source>
        <strain evidence="1">WB101</strain>
    </source>
</reference>
<evidence type="ECO:0000313" key="1">
    <source>
        <dbReference type="EMBL" id="MCG2589674.1"/>
    </source>
</evidence>
<organism evidence="1 2">
    <name type="scientific">Rhodohalobacter sulfatireducens</name>
    <dbReference type="NCBI Taxonomy" id="2911366"/>
    <lineage>
        <taxon>Bacteria</taxon>
        <taxon>Pseudomonadati</taxon>
        <taxon>Balneolota</taxon>
        <taxon>Balneolia</taxon>
        <taxon>Balneolales</taxon>
        <taxon>Balneolaceae</taxon>
        <taxon>Rhodohalobacter</taxon>
    </lineage>
</organism>
<name>A0ABS9KFP1_9BACT</name>